<feature type="compositionally biased region" description="Basic and acidic residues" evidence="4">
    <location>
        <begin position="48"/>
        <end position="60"/>
    </location>
</feature>
<evidence type="ECO:0000259" key="6">
    <source>
        <dbReference type="PROSITE" id="PS50871"/>
    </source>
</evidence>
<name>A0AAD7WR26_9TELE</name>
<proteinExistence type="predicted"/>
<feature type="chain" id="PRO_5041970865" description="C1q domain-containing protein" evidence="5">
    <location>
        <begin position="28"/>
        <end position="239"/>
    </location>
</feature>
<dbReference type="Gene3D" id="2.60.120.40">
    <property type="match status" value="1"/>
</dbReference>
<keyword evidence="3" id="KW-0272">Extracellular matrix</keyword>
<dbReference type="InterPro" id="IPR008983">
    <property type="entry name" value="Tumour_necrosis_fac-like_dom"/>
</dbReference>
<gene>
    <name evidence="7" type="ORF">AAFF_G00313520</name>
</gene>
<accession>A0AAD7WR26</accession>
<dbReference type="InterPro" id="IPR050392">
    <property type="entry name" value="Collagen/C1q_domain"/>
</dbReference>
<dbReference type="PANTHER" id="PTHR15427">
    <property type="entry name" value="EMILIN ELASTIN MICROFIBRIL INTERFACE-LOCATED PROTEIN ELASTIN MICROFIBRIL INTERFACER"/>
    <property type="match status" value="1"/>
</dbReference>
<dbReference type="SUPFAM" id="SSF49842">
    <property type="entry name" value="TNF-like"/>
    <property type="match status" value="1"/>
</dbReference>
<dbReference type="EMBL" id="JAINUG010000046">
    <property type="protein sequence ID" value="KAJ8405915.1"/>
    <property type="molecule type" value="Genomic_DNA"/>
</dbReference>
<feature type="signal peptide" evidence="5">
    <location>
        <begin position="1"/>
        <end position="27"/>
    </location>
</feature>
<feature type="domain" description="C1q" evidence="6">
    <location>
        <begin position="149"/>
        <end position="239"/>
    </location>
</feature>
<keyword evidence="2" id="KW-0964">Secreted</keyword>
<protein>
    <recommendedName>
        <fullName evidence="6">C1q domain-containing protein</fullName>
    </recommendedName>
</protein>
<dbReference type="PRINTS" id="PR00007">
    <property type="entry name" value="COMPLEMNTC1Q"/>
</dbReference>
<evidence type="ECO:0000256" key="3">
    <source>
        <dbReference type="ARBA" id="ARBA00022530"/>
    </source>
</evidence>
<keyword evidence="8" id="KW-1185">Reference proteome</keyword>
<evidence type="ECO:0000313" key="8">
    <source>
        <dbReference type="Proteomes" id="UP001221898"/>
    </source>
</evidence>
<comment type="subcellular location">
    <subcellularLocation>
        <location evidence="1">Secreted</location>
        <location evidence="1">Extracellular space</location>
        <location evidence="1">Extracellular matrix</location>
    </subcellularLocation>
</comment>
<dbReference type="AlphaFoldDB" id="A0AAD7WR26"/>
<reference evidence="7" key="1">
    <citation type="journal article" date="2023" name="Science">
        <title>Genome structures resolve the early diversification of teleost fishes.</title>
        <authorList>
            <person name="Parey E."/>
            <person name="Louis A."/>
            <person name="Montfort J."/>
            <person name="Bouchez O."/>
            <person name="Roques C."/>
            <person name="Iampietro C."/>
            <person name="Lluch J."/>
            <person name="Castinel A."/>
            <person name="Donnadieu C."/>
            <person name="Desvignes T."/>
            <person name="Floi Bucao C."/>
            <person name="Jouanno E."/>
            <person name="Wen M."/>
            <person name="Mejri S."/>
            <person name="Dirks R."/>
            <person name="Jansen H."/>
            <person name="Henkel C."/>
            <person name="Chen W.J."/>
            <person name="Zahm M."/>
            <person name="Cabau C."/>
            <person name="Klopp C."/>
            <person name="Thompson A.W."/>
            <person name="Robinson-Rechavi M."/>
            <person name="Braasch I."/>
            <person name="Lecointre G."/>
            <person name="Bobe J."/>
            <person name="Postlethwait J.H."/>
            <person name="Berthelot C."/>
            <person name="Roest Crollius H."/>
            <person name="Guiguen Y."/>
        </authorList>
    </citation>
    <scope>NUCLEOTIDE SEQUENCE</scope>
    <source>
        <strain evidence="7">NC1722</strain>
    </source>
</reference>
<evidence type="ECO:0000256" key="5">
    <source>
        <dbReference type="SAM" id="SignalP"/>
    </source>
</evidence>
<dbReference type="PANTHER" id="PTHR15427:SF43">
    <property type="entry name" value="COMPLEMENT COMPONENT 1, Q SUBCOMPONENT, B CHAIN PRECURSOR"/>
    <property type="match status" value="1"/>
</dbReference>
<comment type="caution">
    <text evidence="7">The sequence shown here is derived from an EMBL/GenBank/DDBJ whole genome shotgun (WGS) entry which is preliminary data.</text>
</comment>
<evidence type="ECO:0000313" key="7">
    <source>
        <dbReference type="EMBL" id="KAJ8405915.1"/>
    </source>
</evidence>
<dbReference type="SMART" id="SM00110">
    <property type="entry name" value="C1Q"/>
    <property type="match status" value="1"/>
</dbReference>
<feature type="region of interest" description="Disordered" evidence="4">
    <location>
        <begin position="44"/>
        <end position="65"/>
    </location>
</feature>
<evidence type="ECO:0000256" key="4">
    <source>
        <dbReference type="SAM" id="MobiDB-lite"/>
    </source>
</evidence>
<evidence type="ECO:0000256" key="1">
    <source>
        <dbReference type="ARBA" id="ARBA00004498"/>
    </source>
</evidence>
<sequence length="239" mass="24836">MAFCRMMSVLAMALAGILILLVTSSVADTCSGYKGCGVPGIPGTHGPNGKDGDKGQKGDHGLNGLLVKGQKGDPGLLGAPGRSGQEGDLGLPGMPGLAGPKGEKGIPRGVSVAKKSFFSSKKLSKRFPTKDSPIEFDRAVMEGDPLQKGVFRSATKGYYYFTFHVSGRAMVCLNIKKGTVTMVGFCDSAERGYLVTSGSVVLKLEVGDEVSVQTNENNSVMSGSGADSIFTGFLLFPIS</sequence>
<dbReference type="InterPro" id="IPR001073">
    <property type="entry name" value="C1q_dom"/>
</dbReference>
<keyword evidence="5" id="KW-0732">Signal</keyword>
<evidence type="ECO:0000256" key="2">
    <source>
        <dbReference type="ARBA" id="ARBA00022525"/>
    </source>
</evidence>
<dbReference type="PROSITE" id="PS50871">
    <property type="entry name" value="C1Q"/>
    <property type="match status" value="1"/>
</dbReference>
<dbReference type="Proteomes" id="UP001221898">
    <property type="component" value="Unassembled WGS sequence"/>
</dbReference>
<dbReference type="Pfam" id="PF00386">
    <property type="entry name" value="C1q"/>
    <property type="match status" value="1"/>
</dbReference>
<organism evidence="7 8">
    <name type="scientific">Aldrovandia affinis</name>
    <dbReference type="NCBI Taxonomy" id="143900"/>
    <lineage>
        <taxon>Eukaryota</taxon>
        <taxon>Metazoa</taxon>
        <taxon>Chordata</taxon>
        <taxon>Craniata</taxon>
        <taxon>Vertebrata</taxon>
        <taxon>Euteleostomi</taxon>
        <taxon>Actinopterygii</taxon>
        <taxon>Neopterygii</taxon>
        <taxon>Teleostei</taxon>
        <taxon>Notacanthiformes</taxon>
        <taxon>Halosauridae</taxon>
        <taxon>Aldrovandia</taxon>
    </lineage>
</organism>